<dbReference type="Gene3D" id="1.20.120.520">
    <property type="entry name" value="nmb1532 protein domain like"/>
    <property type="match status" value="1"/>
</dbReference>
<feature type="compositionally biased region" description="Basic and acidic residues" evidence="1">
    <location>
        <begin position="181"/>
        <end position="197"/>
    </location>
</feature>
<keyword evidence="4" id="KW-1185">Reference proteome</keyword>
<protein>
    <recommendedName>
        <fullName evidence="2">Hemerythrin-like domain-containing protein</fullName>
    </recommendedName>
</protein>
<dbReference type="PANTHER" id="PTHR35585">
    <property type="entry name" value="HHE DOMAIN PROTEIN (AFU_ORTHOLOGUE AFUA_4G00730)"/>
    <property type="match status" value="1"/>
</dbReference>
<reference evidence="4" key="1">
    <citation type="journal article" date="2019" name="Int. J. Syst. Evol. Microbiol.">
        <title>The Global Catalogue of Microorganisms (GCM) 10K type strain sequencing project: providing services to taxonomists for standard genome sequencing and annotation.</title>
        <authorList>
            <consortium name="The Broad Institute Genomics Platform"/>
            <consortium name="The Broad Institute Genome Sequencing Center for Infectious Disease"/>
            <person name="Wu L."/>
            <person name="Ma J."/>
        </authorList>
    </citation>
    <scope>NUCLEOTIDE SEQUENCE [LARGE SCALE GENOMIC DNA]</scope>
    <source>
        <strain evidence="4">JCM 13006</strain>
    </source>
</reference>
<evidence type="ECO:0000256" key="1">
    <source>
        <dbReference type="SAM" id="MobiDB-lite"/>
    </source>
</evidence>
<gene>
    <name evidence="3" type="ORF">GCM10023235_75260</name>
</gene>
<accession>A0ABP9ENM4</accession>
<dbReference type="Pfam" id="PF01814">
    <property type="entry name" value="Hemerythrin"/>
    <property type="match status" value="1"/>
</dbReference>
<evidence type="ECO:0000259" key="2">
    <source>
        <dbReference type="Pfam" id="PF01814"/>
    </source>
</evidence>
<feature type="domain" description="Hemerythrin-like" evidence="2">
    <location>
        <begin position="17"/>
        <end position="140"/>
    </location>
</feature>
<comment type="caution">
    <text evidence="3">The sequence shown here is derived from an EMBL/GenBank/DDBJ whole genome shotgun (WGS) entry which is preliminary data.</text>
</comment>
<feature type="compositionally biased region" description="Pro residues" evidence="1">
    <location>
        <begin position="166"/>
        <end position="180"/>
    </location>
</feature>
<evidence type="ECO:0000313" key="3">
    <source>
        <dbReference type="EMBL" id="GAA4883588.1"/>
    </source>
</evidence>
<dbReference type="InterPro" id="IPR012312">
    <property type="entry name" value="Hemerythrin-like"/>
</dbReference>
<sequence>MTGESIQTPDRNDGLDLVEQLLDDHDRLRTRFSALGGMPLGDPQRRELAAEVAADLAKHLEAEDQLFYPLLRRRLPRGDTTVDDALEEHAAIRALIRELGPVRAAAAGGGTADFDRMLARLVEEATGHFGHEEANLLPALREDVSPHTMGVLGERARAVEAAAAPLPGPQPPTALPPDRLLPPERPFKEKLLGTDSA</sequence>
<dbReference type="RefSeq" id="WP_345701411.1">
    <property type="nucleotide sequence ID" value="NZ_BAABIS010000001.1"/>
</dbReference>
<dbReference type="Proteomes" id="UP001501752">
    <property type="component" value="Unassembled WGS sequence"/>
</dbReference>
<organism evidence="3 4">
    <name type="scientific">Kitasatospora terrestris</name>
    <dbReference type="NCBI Taxonomy" id="258051"/>
    <lineage>
        <taxon>Bacteria</taxon>
        <taxon>Bacillati</taxon>
        <taxon>Actinomycetota</taxon>
        <taxon>Actinomycetes</taxon>
        <taxon>Kitasatosporales</taxon>
        <taxon>Streptomycetaceae</taxon>
        <taxon>Kitasatospora</taxon>
    </lineage>
</organism>
<dbReference type="EMBL" id="BAABIS010000001">
    <property type="protein sequence ID" value="GAA4883588.1"/>
    <property type="molecule type" value="Genomic_DNA"/>
</dbReference>
<evidence type="ECO:0000313" key="4">
    <source>
        <dbReference type="Proteomes" id="UP001501752"/>
    </source>
</evidence>
<name>A0ABP9ENM4_9ACTN</name>
<dbReference type="PANTHER" id="PTHR35585:SF1">
    <property type="entry name" value="HHE DOMAIN PROTEIN (AFU_ORTHOLOGUE AFUA_4G00730)"/>
    <property type="match status" value="1"/>
</dbReference>
<proteinExistence type="predicted"/>
<feature type="region of interest" description="Disordered" evidence="1">
    <location>
        <begin position="162"/>
        <end position="197"/>
    </location>
</feature>
<dbReference type="CDD" id="cd12108">
    <property type="entry name" value="Hr-like"/>
    <property type="match status" value="1"/>
</dbReference>